<dbReference type="AlphaFoldDB" id="A0A1A8WVP1"/>
<evidence type="ECO:0000313" key="7">
    <source>
        <dbReference type="Proteomes" id="UP000078560"/>
    </source>
</evidence>
<dbReference type="PANTHER" id="PTHR12857:SF0">
    <property type="entry name" value="CXXC MOTIF CONTAINING ZINC BINDING PROTEIN"/>
    <property type="match status" value="1"/>
</dbReference>
<name>A0A1A8WVP1_PLAOA</name>
<dbReference type="EMBL" id="FLQV01000556">
    <property type="protein sequence ID" value="SBS95939.1"/>
    <property type="molecule type" value="Genomic_DNA"/>
</dbReference>
<dbReference type="Pfam" id="PF05907">
    <property type="entry name" value="CXXC_Zn-b_euk"/>
    <property type="match status" value="2"/>
</dbReference>
<evidence type="ECO:0000313" key="4">
    <source>
        <dbReference type="EMBL" id="SBS85740.1"/>
    </source>
</evidence>
<keyword evidence="3" id="KW-0862">Zinc</keyword>
<evidence type="ECO:0000313" key="5">
    <source>
        <dbReference type="EMBL" id="SBS95939.1"/>
    </source>
</evidence>
<dbReference type="EMBL" id="FLQU01000445">
    <property type="protein sequence ID" value="SBS85740.1"/>
    <property type="molecule type" value="Genomic_DNA"/>
</dbReference>
<organism evidence="5 6">
    <name type="scientific">Plasmodium ovale curtisi</name>
    <dbReference type="NCBI Taxonomy" id="864141"/>
    <lineage>
        <taxon>Eukaryota</taxon>
        <taxon>Sar</taxon>
        <taxon>Alveolata</taxon>
        <taxon>Apicomplexa</taxon>
        <taxon>Aconoidasida</taxon>
        <taxon>Haemosporida</taxon>
        <taxon>Plasmodiidae</taxon>
        <taxon>Plasmodium</taxon>
        <taxon>Plasmodium (Plasmodium)</taxon>
    </lineage>
</organism>
<reference evidence="6 7" key="1">
    <citation type="submission" date="2016-05" db="EMBL/GenBank/DDBJ databases">
        <authorList>
            <person name="Naeem Raeece"/>
        </authorList>
    </citation>
    <scope>NUCLEOTIDE SEQUENCE [LARGE SCALE GENOMIC DNA]</scope>
</reference>
<evidence type="ECO:0000256" key="2">
    <source>
        <dbReference type="ARBA" id="ARBA00022723"/>
    </source>
</evidence>
<dbReference type="GO" id="GO:0008270">
    <property type="term" value="F:zinc ion binding"/>
    <property type="evidence" value="ECO:0007669"/>
    <property type="project" value="TreeGrafter"/>
</dbReference>
<dbReference type="SUPFAM" id="SSF141678">
    <property type="entry name" value="MAL13P1.257-like"/>
    <property type="match status" value="2"/>
</dbReference>
<gene>
    <name evidence="5" type="ORF">POVCU1_030370</name>
    <name evidence="4" type="ORF">POVCU2_0033130</name>
</gene>
<keyword evidence="2" id="KW-0479">Metal-binding</keyword>
<dbReference type="PANTHER" id="PTHR12857">
    <property type="entry name" value="CXXC MOTIF CONTAINING ZINC BINDING PROTEIN"/>
    <property type="match status" value="1"/>
</dbReference>
<accession>A0A1A8WVP1</accession>
<evidence type="ECO:0000256" key="1">
    <source>
        <dbReference type="ARBA" id="ARBA00007818"/>
    </source>
</evidence>
<sequence length="251" mass="29113">MKNTVVRIKAELENVKKIYCDENFLWTFNSIHKAHEGDSAVCFRIDSSSTLTRENIQFRRTDILDIPNSRGTANFLVKWTEYPKYSTINFVNTKNCCSYDDCASNEWKDFASFECRGYANVAAQTCRISATGLQDVAHLEESRNSYTIFLPIDIVEFIPCGNFIVEDVKGKLYYDVSLSDLNWCDYNQDHDICVGIYNFDRFTLRSYLWSFPLSYDSSNAAILGIHYETYKRCIEKREDTNVRYVSTLSSL</sequence>
<dbReference type="Proteomes" id="UP000078546">
    <property type="component" value="Unassembled WGS sequence"/>
</dbReference>
<comment type="similarity">
    <text evidence="1">Belongs to the UPF0587 family.</text>
</comment>
<evidence type="ECO:0000313" key="6">
    <source>
        <dbReference type="Proteomes" id="UP000078546"/>
    </source>
</evidence>
<proteinExistence type="inferred from homology"/>
<dbReference type="InterPro" id="IPR008584">
    <property type="entry name" value="CXXC_Zn-binding_euk"/>
</dbReference>
<reference evidence="5" key="2">
    <citation type="submission" date="2016-05" db="EMBL/GenBank/DDBJ databases">
        <authorList>
            <person name="Lavstsen T."/>
            <person name="Jespersen J.S."/>
        </authorList>
    </citation>
    <scope>NUCLEOTIDE SEQUENCE [LARGE SCALE GENOMIC DNA]</scope>
</reference>
<protein>
    <submittedName>
        <fullName evidence="5">Uncharacterized protein</fullName>
    </submittedName>
</protein>
<dbReference type="Proteomes" id="UP000078560">
    <property type="component" value="Unassembled WGS sequence"/>
</dbReference>
<evidence type="ECO:0000256" key="3">
    <source>
        <dbReference type="ARBA" id="ARBA00022833"/>
    </source>
</evidence>